<dbReference type="AlphaFoldDB" id="A0A1H8SCX0"/>
<evidence type="ECO:0000313" key="2">
    <source>
        <dbReference type="Proteomes" id="UP000182975"/>
    </source>
</evidence>
<proteinExistence type="predicted"/>
<accession>A0A1H8SCX0</accession>
<organism evidence="1 2">
    <name type="scientific">Denitrobacterium detoxificans</name>
    <dbReference type="NCBI Taxonomy" id="79604"/>
    <lineage>
        <taxon>Bacteria</taxon>
        <taxon>Bacillati</taxon>
        <taxon>Actinomycetota</taxon>
        <taxon>Coriobacteriia</taxon>
        <taxon>Eggerthellales</taxon>
        <taxon>Eggerthellaceae</taxon>
        <taxon>Denitrobacterium</taxon>
    </lineage>
</organism>
<protein>
    <submittedName>
        <fullName evidence="1">Uncharacterized protein</fullName>
    </submittedName>
</protein>
<evidence type="ECO:0000313" key="1">
    <source>
        <dbReference type="EMBL" id="SEO76204.1"/>
    </source>
</evidence>
<name>A0A1H8SCX0_9ACTN</name>
<dbReference type="STRING" id="79604.AAY81_06400"/>
<dbReference type="EMBL" id="FOEC01000006">
    <property type="protein sequence ID" value="SEO76204.1"/>
    <property type="molecule type" value="Genomic_DNA"/>
</dbReference>
<reference evidence="2" key="1">
    <citation type="submission" date="2016-10" db="EMBL/GenBank/DDBJ databases">
        <authorList>
            <person name="Varghese N."/>
        </authorList>
    </citation>
    <scope>NUCLEOTIDE SEQUENCE [LARGE SCALE GENOMIC DNA]</scope>
    <source>
        <strain evidence="2">DSM 21843</strain>
    </source>
</reference>
<keyword evidence="2" id="KW-1185">Reference proteome</keyword>
<sequence>MDSVIAKPDSFTWKNIESDLDSFVAEYLSSSSPVACSPQSFIRLVNAEMTADSRKRLAKSYRGEIALFTDVKDSSVWRILLQNAKVSSTISNALSYLEVVGPTGDWVAFVNGFEGFSLKKSDCSEASLSVVRAQINNFNSLDDDKFKSFLGLLDTYSISNIPSNLSDEKIRLMFDMRIPVLSRHSLSVMHDKYAGGFCLPYIEGDIDAYMSCVAYTSPSDEELSAVLALSCVHTKDYRASLVNMLRSRIALNADYDDETAQVLLDRGRLSSSGVAAAFERFGESVSLDKALVGYAASLSVNGLIELNVDRRIVVEVIRESSFRKRLDVLGKLCDWDWRELVEALHAFGLEELDSILNKRHPKVDQLSGETRQVVSLLEGMGYVTISSDGRVYIAKSKRHR</sequence>
<dbReference type="Proteomes" id="UP000182975">
    <property type="component" value="Unassembled WGS sequence"/>
</dbReference>
<gene>
    <name evidence="1" type="ORF">SAMN02910314_01104</name>
</gene>